<dbReference type="RefSeq" id="WP_273638353.1">
    <property type="nucleotide sequence ID" value="NZ_JAQQXP010000001.1"/>
</dbReference>
<organism evidence="1 2">
    <name type="scientific">Alteromonas gilva</name>
    <dbReference type="NCBI Taxonomy" id="2987522"/>
    <lineage>
        <taxon>Bacteria</taxon>
        <taxon>Pseudomonadati</taxon>
        <taxon>Pseudomonadota</taxon>
        <taxon>Gammaproteobacteria</taxon>
        <taxon>Alteromonadales</taxon>
        <taxon>Alteromonadaceae</taxon>
        <taxon>Alteromonas/Salinimonas group</taxon>
        <taxon>Alteromonas</taxon>
    </lineage>
</organism>
<protein>
    <submittedName>
        <fullName evidence="1">DUF6435 family protein</fullName>
    </submittedName>
</protein>
<dbReference type="EMBL" id="JAQQXP010000001">
    <property type="protein sequence ID" value="MDC8829776.1"/>
    <property type="molecule type" value="Genomic_DNA"/>
</dbReference>
<sequence>MFGLFNKDPTAKLRKQHAALQEKAMLAQRKGDIKTYSMLTAEAETLWAQIEAAKKS</sequence>
<dbReference type="InterPro" id="IPR045493">
    <property type="entry name" value="DUF6435"/>
</dbReference>
<dbReference type="Pfam" id="PF20027">
    <property type="entry name" value="DUF6435"/>
    <property type="match status" value="1"/>
</dbReference>
<name>A0ABT5L002_9ALTE</name>
<accession>A0ABT5L002</accession>
<keyword evidence="2" id="KW-1185">Reference proteome</keyword>
<proteinExistence type="predicted"/>
<reference evidence="1 2" key="1">
    <citation type="submission" date="2022-10" db="EMBL/GenBank/DDBJ databases">
        <title>Alteromonas sp. chi3 Genome sequencing.</title>
        <authorList>
            <person name="Park S."/>
        </authorList>
    </citation>
    <scope>NUCLEOTIDE SEQUENCE [LARGE SCALE GENOMIC DNA]</scope>
    <source>
        <strain evidence="2">chi3</strain>
    </source>
</reference>
<gene>
    <name evidence="1" type="ORF">OIK42_03265</name>
</gene>
<evidence type="ECO:0000313" key="2">
    <source>
        <dbReference type="Proteomes" id="UP001218788"/>
    </source>
</evidence>
<dbReference type="Proteomes" id="UP001218788">
    <property type="component" value="Unassembled WGS sequence"/>
</dbReference>
<dbReference type="NCBIfam" id="NF033487">
    <property type="entry name" value="Lacal_2735_fam"/>
    <property type="match status" value="1"/>
</dbReference>
<comment type="caution">
    <text evidence="1">The sequence shown here is derived from an EMBL/GenBank/DDBJ whole genome shotgun (WGS) entry which is preliminary data.</text>
</comment>
<evidence type="ECO:0000313" key="1">
    <source>
        <dbReference type="EMBL" id="MDC8829776.1"/>
    </source>
</evidence>